<feature type="region of interest" description="Disordered" evidence="7">
    <location>
        <begin position="1"/>
        <end position="47"/>
    </location>
</feature>
<evidence type="ECO:0000256" key="1">
    <source>
        <dbReference type="ARBA" id="ARBA00022723"/>
    </source>
</evidence>
<keyword evidence="4" id="KW-0862">Zinc</keyword>
<reference evidence="11" key="1">
    <citation type="submission" date="2025-08" db="UniProtKB">
        <authorList>
            <consortium name="RefSeq"/>
        </authorList>
    </citation>
    <scope>IDENTIFICATION</scope>
</reference>
<evidence type="ECO:0000256" key="2">
    <source>
        <dbReference type="ARBA" id="ARBA00022737"/>
    </source>
</evidence>
<feature type="domain" description="C2H2-type" evidence="8">
    <location>
        <begin position="906"/>
        <end position="933"/>
    </location>
</feature>
<dbReference type="PROSITE" id="PS00028">
    <property type="entry name" value="ZINC_FINGER_C2H2_1"/>
    <property type="match status" value="13"/>
</dbReference>
<feature type="region of interest" description="Disordered" evidence="7">
    <location>
        <begin position="541"/>
        <end position="581"/>
    </location>
</feature>
<dbReference type="InterPro" id="IPR038269">
    <property type="entry name" value="SCAN_sf"/>
</dbReference>
<sequence>MRVLAEMERSLVAGRKKTSGNSNGGGGRRTTACDAGTAVPDGRSRAGSTLELGACAIQLGVAVETSEASKDAMLSQQPKEDPEDAVSSQPPVHRAEPAAEKDQRRSHHQGCCSAAPFLRDHSEVKMQEQVPTGEARGKSLHILQAGNLDEFLESRPGVWMHQQAGEGSLSLTQWEARWQEFLRTLESSHSPWGMPRLPEKPSPWEDAKGFLDSFEQVAEACWWPRDEWVIQLLPALSGEAAKAFNSLDVRDKEDYGKVKASILLWDALSREKQRQQFRGFCYEEAESPREAYSRLREMCRGWLRVENHSKEQILELLILEQLLSVLPPEIQSRVRESGPESCSQAVALAEELLLRQEKQGPSEEVAGRVPEAGRAPPESQQRRPSMHIKEEEGGEASPLAGSILAMAGELQWSSLENAKEKDSEGNCRGPDGIKKEGDDTDEKRDKPIPCRGGGFPEIPVQVERSAKSRRNEGIHSNQRTLSREKGNESPASGNTFIQEMRVVSQEQVQSGEKPYNCLECGKSFCHQTTLTLHQRIHSVDEGNKEDEELHQPSPDKAKGQEFKGSGDERQKGSHVVKKKDEPYPCQGGDFGEVIRMTKESYKCLECGMDFQFQTQYNIHLRKHSGKNTPKHLECGKSFSCRSELLRHQRIHTAGKAFSCGKGFSHKGNVTHHERIHSAGKPFICSESGKSLSDGEKGNAHFPKHNRMMAYKCFQCGKYFRNKSQMLVHQRTHTGQKAFECSECGKKFIGCSHLQQHLRTHTGEKPFECLNCGKKFSQSGNLQRHLSTHTREKPFECSECGKKYSQMAQLQLHLRTHTGEEPFECSECRKIFNRRCHLHEHLRTHTGDKPFECSECGKKFNRSSNLQRHQRTHTGEKPFECSECGKKFNRSCHLQQHQRSHTGEKPFECSECGKSFNWSGELQRHQRTHTGEKPFECSECGKKFSQSVHLQQHLRTHAGDKPFECSECGKKFSRSGNLQDHLRNHTGDKPFECSQCGKKFNRRYHLRQHQRTHT</sequence>
<feature type="domain" description="C2H2-type" evidence="8">
    <location>
        <begin position="766"/>
        <end position="793"/>
    </location>
</feature>
<feature type="domain" description="C2H2-type" evidence="8">
    <location>
        <begin position="601"/>
        <end position="628"/>
    </location>
</feature>
<keyword evidence="1" id="KW-0479">Metal-binding</keyword>
<evidence type="ECO:0000313" key="11">
    <source>
        <dbReference type="RefSeq" id="XP_015273706.1"/>
    </source>
</evidence>
<feature type="domain" description="C2H2-type" evidence="8">
    <location>
        <begin position="822"/>
        <end position="849"/>
    </location>
</feature>
<feature type="domain" description="SCAN box" evidence="9">
    <location>
        <begin position="274"/>
        <end position="352"/>
    </location>
</feature>
<feature type="region of interest" description="Disordered" evidence="7">
    <location>
        <begin position="357"/>
        <end position="396"/>
    </location>
</feature>
<keyword evidence="2" id="KW-0677">Repeat</keyword>
<evidence type="ECO:0000256" key="7">
    <source>
        <dbReference type="SAM" id="MobiDB-lite"/>
    </source>
</evidence>
<feature type="region of interest" description="Disordered" evidence="7">
    <location>
        <begin position="417"/>
        <end position="492"/>
    </location>
</feature>
<feature type="domain" description="C2H2-type" evidence="8">
    <location>
        <begin position="710"/>
        <end position="737"/>
    </location>
</feature>
<feature type="compositionally biased region" description="Basic and acidic residues" evidence="7">
    <location>
        <begin position="541"/>
        <end position="571"/>
    </location>
</feature>
<feature type="compositionally biased region" description="Basic and acidic residues" evidence="7">
    <location>
        <begin position="93"/>
        <end position="103"/>
    </location>
</feature>
<feature type="domain" description="C2H2-type" evidence="8">
    <location>
        <begin position="515"/>
        <end position="542"/>
    </location>
</feature>
<feature type="domain" description="C2H2-type" evidence="8">
    <location>
        <begin position="794"/>
        <end position="821"/>
    </location>
</feature>
<keyword evidence="10" id="KW-1185">Reference proteome</keyword>
<name>A0ABM1KJ19_GEKJA</name>
<feature type="domain" description="C2H2-type" evidence="8">
    <location>
        <begin position="934"/>
        <end position="961"/>
    </location>
</feature>
<dbReference type="SUPFAM" id="SSF57667">
    <property type="entry name" value="beta-beta-alpha zinc fingers"/>
    <property type="match status" value="9"/>
</dbReference>
<dbReference type="InterPro" id="IPR013087">
    <property type="entry name" value="Znf_C2H2_type"/>
</dbReference>
<dbReference type="SMART" id="SM00355">
    <property type="entry name" value="ZnF_C2H2"/>
    <property type="match status" value="15"/>
</dbReference>
<protein>
    <submittedName>
        <fullName evidence="11">Zinc finger and SCAN domain-containing protein 2-like</fullName>
    </submittedName>
</protein>
<feature type="region of interest" description="Disordered" evidence="7">
    <location>
        <begin position="66"/>
        <end position="110"/>
    </location>
</feature>
<feature type="domain" description="C2H2-type" evidence="8">
    <location>
        <begin position="850"/>
        <end position="877"/>
    </location>
</feature>
<feature type="domain" description="C2H2-type" evidence="8">
    <location>
        <begin position="962"/>
        <end position="989"/>
    </location>
</feature>
<dbReference type="InterPro" id="IPR003309">
    <property type="entry name" value="SCAN_dom"/>
</dbReference>
<feature type="domain" description="C2H2-type" evidence="8">
    <location>
        <begin position="659"/>
        <end position="681"/>
    </location>
</feature>
<evidence type="ECO:0000259" key="9">
    <source>
        <dbReference type="PROSITE" id="PS50804"/>
    </source>
</evidence>
<dbReference type="SUPFAM" id="SSF47353">
    <property type="entry name" value="Retrovirus capsid dimerization domain-like"/>
    <property type="match status" value="1"/>
</dbReference>
<dbReference type="GeneID" id="107116315"/>
<dbReference type="Proteomes" id="UP000694871">
    <property type="component" value="Unplaced"/>
</dbReference>
<dbReference type="Pfam" id="PF02023">
    <property type="entry name" value="SCAN"/>
    <property type="match status" value="1"/>
</dbReference>
<keyword evidence="3 6" id="KW-0863">Zinc-finger</keyword>
<feature type="domain" description="C2H2-type" evidence="8">
    <location>
        <begin position="878"/>
        <end position="905"/>
    </location>
</feature>
<feature type="domain" description="C2H2-type" evidence="8">
    <location>
        <begin position="738"/>
        <end position="765"/>
    </location>
</feature>
<evidence type="ECO:0000256" key="6">
    <source>
        <dbReference type="PROSITE-ProRule" id="PRU00042"/>
    </source>
</evidence>
<dbReference type="InterPro" id="IPR036236">
    <property type="entry name" value="Znf_C2H2_sf"/>
</dbReference>
<dbReference type="PANTHER" id="PTHR24408">
    <property type="entry name" value="ZINC FINGER PROTEIN"/>
    <property type="match status" value="1"/>
</dbReference>
<evidence type="ECO:0000259" key="8">
    <source>
        <dbReference type="PROSITE" id="PS50157"/>
    </source>
</evidence>
<dbReference type="Pfam" id="PF13465">
    <property type="entry name" value="zf-H2C2_2"/>
    <property type="match status" value="2"/>
</dbReference>
<keyword evidence="5" id="KW-0539">Nucleus</keyword>
<organism evidence="10 11">
    <name type="scientific">Gekko japonicus</name>
    <name type="common">Schlegel's Japanese gecko</name>
    <dbReference type="NCBI Taxonomy" id="146911"/>
    <lineage>
        <taxon>Eukaryota</taxon>
        <taxon>Metazoa</taxon>
        <taxon>Chordata</taxon>
        <taxon>Craniata</taxon>
        <taxon>Vertebrata</taxon>
        <taxon>Euteleostomi</taxon>
        <taxon>Lepidosauria</taxon>
        <taxon>Squamata</taxon>
        <taxon>Bifurcata</taxon>
        <taxon>Gekkota</taxon>
        <taxon>Gekkonidae</taxon>
        <taxon>Gekkoninae</taxon>
        <taxon>Gekko</taxon>
    </lineage>
</organism>
<feature type="compositionally biased region" description="Basic and acidic residues" evidence="7">
    <location>
        <begin position="464"/>
        <end position="473"/>
    </location>
</feature>
<feature type="domain" description="C2H2-type" evidence="8">
    <location>
        <begin position="633"/>
        <end position="656"/>
    </location>
</feature>
<dbReference type="RefSeq" id="XP_015273706.1">
    <property type="nucleotide sequence ID" value="XM_015418220.1"/>
</dbReference>
<evidence type="ECO:0000256" key="5">
    <source>
        <dbReference type="ARBA" id="ARBA00023242"/>
    </source>
</evidence>
<dbReference type="PROSITE" id="PS50804">
    <property type="entry name" value="SCAN_BOX"/>
    <property type="match status" value="1"/>
</dbReference>
<dbReference type="PROSITE" id="PS50157">
    <property type="entry name" value="ZINC_FINGER_C2H2_2"/>
    <property type="match status" value="15"/>
</dbReference>
<feature type="domain" description="C2H2-type" evidence="8">
    <location>
        <begin position="990"/>
        <end position="1013"/>
    </location>
</feature>
<dbReference type="PANTHER" id="PTHR24408:SF34">
    <property type="entry name" value="ZINC FINGER PROTEIN 672-RELATED"/>
    <property type="match status" value="1"/>
</dbReference>
<dbReference type="Gene3D" id="3.30.160.60">
    <property type="entry name" value="Classic Zinc Finger"/>
    <property type="match status" value="14"/>
</dbReference>
<gene>
    <name evidence="11" type="primary">LOC107116315</name>
</gene>
<dbReference type="Pfam" id="PF00096">
    <property type="entry name" value="zf-C2H2"/>
    <property type="match status" value="7"/>
</dbReference>
<accession>A0ABM1KJ19</accession>
<evidence type="ECO:0000313" key="10">
    <source>
        <dbReference type="Proteomes" id="UP000694871"/>
    </source>
</evidence>
<evidence type="ECO:0000256" key="4">
    <source>
        <dbReference type="ARBA" id="ARBA00022833"/>
    </source>
</evidence>
<evidence type="ECO:0000256" key="3">
    <source>
        <dbReference type="ARBA" id="ARBA00022771"/>
    </source>
</evidence>
<feature type="compositionally biased region" description="Basic and acidic residues" evidence="7">
    <location>
        <begin position="417"/>
        <end position="448"/>
    </location>
</feature>
<proteinExistence type="predicted"/>
<dbReference type="SMART" id="SM00431">
    <property type="entry name" value="SCAN"/>
    <property type="match status" value="1"/>
</dbReference>
<dbReference type="Gene3D" id="1.10.4020.10">
    <property type="entry name" value="DNA breaking-rejoining enzymes"/>
    <property type="match status" value="1"/>
</dbReference>